<feature type="coiled-coil region" evidence="1">
    <location>
        <begin position="150"/>
        <end position="177"/>
    </location>
</feature>
<evidence type="ECO:0000313" key="3">
    <source>
        <dbReference type="EMBL" id="KAI1710622.1"/>
    </source>
</evidence>
<name>A0AAD4N3W4_9BILA</name>
<keyword evidence="4" id="KW-1185">Reference proteome</keyword>
<dbReference type="EMBL" id="JAKKPZ010000025">
    <property type="protein sequence ID" value="KAI1710622.1"/>
    <property type="molecule type" value="Genomic_DNA"/>
</dbReference>
<sequence>MSTGSVQRTNSPSKTSSSTTYKGLGKMGAWPWSATILVSFVLSLVIAPQLGYAFPDSQEQTVSVERELDSNKTPTISAQHDYPPGTFLGAQRLGYQQPYGGGYGSPYGQVMGGYGGLGTDPGVTNFDFNCKCQAKSNLAKTLAPAPTDANQAAQQQIQQLQEQIRRLQEQMNRQQAGKSSFEQFAQLLAQADGLDCSCSGSSSPFSHLSGGAQGRGGFPQQPYGQGGMGGANGGSPFGSPYRGSGGYFPQQPYAGGAGQFGGYPPMIKA</sequence>
<accession>A0AAD4N3W4</accession>
<protein>
    <submittedName>
        <fullName evidence="3">Uncharacterized protein</fullName>
    </submittedName>
</protein>
<evidence type="ECO:0000256" key="1">
    <source>
        <dbReference type="SAM" id="Coils"/>
    </source>
</evidence>
<organism evidence="3 4">
    <name type="scientific">Ditylenchus destructor</name>
    <dbReference type="NCBI Taxonomy" id="166010"/>
    <lineage>
        <taxon>Eukaryota</taxon>
        <taxon>Metazoa</taxon>
        <taxon>Ecdysozoa</taxon>
        <taxon>Nematoda</taxon>
        <taxon>Chromadorea</taxon>
        <taxon>Rhabditida</taxon>
        <taxon>Tylenchina</taxon>
        <taxon>Tylenchomorpha</taxon>
        <taxon>Sphaerularioidea</taxon>
        <taxon>Anguinidae</taxon>
        <taxon>Anguininae</taxon>
        <taxon>Ditylenchus</taxon>
    </lineage>
</organism>
<gene>
    <name evidence="3" type="ORF">DdX_10684</name>
</gene>
<keyword evidence="1" id="KW-0175">Coiled coil</keyword>
<dbReference type="AlphaFoldDB" id="A0AAD4N3W4"/>
<feature type="compositionally biased region" description="Low complexity" evidence="2">
    <location>
        <begin position="9"/>
        <end position="20"/>
    </location>
</feature>
<feature type="compositionally biased region" description="Gly residues" evidence="2">
    <location>
        <begin position="224"/>
        <end position="236"/>
    </location>
</feature>
<feature type="region of interest" description="Disordered" evidence="2">
    <location>
        <begin position="205"/>
        <end position="246"/>
    </location>
</feature>
<comment type="caution">
    <text evidence="3">The sequence shown here is derived from an EMBL/GenBank/DDBJ whole genome shotgun (WGS) entry which is preliminary data.</text>
</comment>
<reference evidence="3" key="1">
    <citation type="submission" date="2022-01" db="EMBL/GenBank/DDBJ databases">
        <title>Genome Sequence Resource for Two Populations of Ditylenchus destructor, the Migratory Endoparasitic Phytonematode.</title>
        <authorList>
            <person name="Zhang H."/>
            <person name="Lin R."/>
            <person name="Xie B."/>
        </authorList>
    </citation>
    <scope>NUCLEOTIDE SEQUENCE</scope>
    <source>
        <strain evidence="3">BazhouSP</strain>
    </source>
</reference>
<evidence type="ECO:0000256" key="2">
    <source>
        <dbReference type="SAM" id="MobiDB-lite"/>
    </source>
</evidence>
<dbReference type="Proteomes" id="UP001201812">
    <property type="component" value="Unassembled WGS sequence"/>
</dbReference>
<feature type="region of interest" description="Disordered" evidence="2">
    <location>
        <begin position="1"/>
        <end position="21"/>
    </location>
</feature>
<proteinExistence type="predicted"/>
<evidence type="ECO:0000313" key="4">
    <source>
        <dbReference type="Proteomes" id="UP001201812"/>
    </source>
</evidence>